<dbReference type="EMBL" id="FPBV01000015">
    <property type="protein sequence ID" value="SFU95482.1"/>
    <property type="molecule type" value="Genomic_DNA"/>
</dbReference>
<dbReference type="AlphaFoldDB" id="A0A1I7KDH2"/>
<name>A0A1I7KDH2_9BACL</name>
<accession>A0A1I7KDH2</accession>
<gene>
    <name evidence="1" type="ORF">SAMN05421543_11553</name>
</gene>
<reference evidence="2" key="1">
    <citation type="submission" date="2016-10" db="EMBL/GenBank/DDBJ databases">
        <authorList>
            <person name="Varghese N."/>
        </authorList>
    </citation>
    <scope>NUCLEOTIDE SEQUENCE [LARGE SCALE GENOMIC DNA]</scope>
    <source>
        <strain evidence="2">DSM 17980</strain>
    </source>
</reference>
<proteinExistence type="predicted"/>
<evidence type="ECO:0000313" key="2">
    <source>
        <dbReference type="Proteomes" id="UP000183508"/>
    </source>
</evidence>
<sequence length="31" mass="3186">MGRQLLGSLVSLLIVGAVAFAVGFFLGFTSN</sequence>
<keyword evidence="2" id="KW-1185">Reference proteome</keyword>
<organism evidence="1 2">
    <name type="scientific">Alicyclobacillus macrosporangiidus</name>
    <dbReference type="NCBI Taxonomy" id="392015"/>
    <lineage>
        <taxon>Bacteria</taxon>
        <taxon>Bacillati</taxon>
        <taxon>Bacillota</taxon>
        <taxon>Bacilli</taxon>
        <taxon>Bacillales</taxon>
        <taxon>Alicyclobacillaceae</taxon>
        <taxon>Alicyclobacillus</taxon>
    </lineage>
</organism>
<evidence type="ECO:0000313" key="1">
    <source>
        <dbReference type="EMBL" id="SFU95482.1"/>
    </source>
</evidence>
<protein>
    <submittedName>
        <fullName evidence="1">Uncharacterized protein</fullName>
    </submittedName>
</protein>
<dbReference type="Proteomes" id="UP000183508">
    <property type="component" value="Unassembled WGS sequence"/>
</dbReference>